<dbReference type="Proteomes" id="UP000281647">
    <property type="component" value="Unassembled WGS sequence"/>
</dbReference>
<comment type="caution">
    <text evidence="2">The sequence shown here is derived from an EMBL/GenBank/DDBJ whole genome shotgun (WGS) entry which is preliminary data.</text>
</comment>
<dbReference type="AlphaFoldDB" id="A0A432VB57"/>
<accession>A0A432VB57</accession>
<sequence>MNKIALALAVALSTVAGSAFAYDDAAPASLIENPATATIATTALPASARSGDAAPASVVVNAPAAVDYSSSAAIGANEPLLVSPRVLGGSN</sequence>
<gene>
    <name evidence="2" type="ORF">EET67_00135</name>
</gene>
<protein>
    <recommendedName>
        <fullName evidence="4">DUF4148 domain-containing protein</fullName>
    </recommendedName>
</protein>
<evidence type="ECO:0000256" key="1">
    <source>
        <dbReference type="SAM" id="SignalP"/>
    </source>
</evidence>
<name>A0A432VB57_9HYPH</name>
<keyword evidence="3" id="KW-1185">Reference proteome</keyword>
<keyword evidence="1" id="KW-0732">Signal</keyword>
<dbReference type="RefSeq" id="WP_128625604.1">
    <property type="nucleotide sequence ID" value="NZ_RKST01000001.1"/>
</dbReference>
<evidence type="ECO:0008006" key="4">
    <source>
        <dbReference type="Google" id="ProtNLM"/>
    </source>
</evidence>
<proteinExistence type="predicted"/>
<feature type="signal peptide" evidence="1">
    <location>
        <begin position="1"/>
        <end position="21"/>
    </location>
</feature>
<dbReference type="EMBL" id="RKST01000001">
    <property type="protein sequence ID" value="RUM99364.1"/>
    <property type="molecule type" value="Genomic_DNA"/>
</dbReference>
<feature type="chain" id="PRO_5019379436" description="DUF4148 domain-containing protein" evidence="1">
    <location>
        <begin position="22"/>
        <end position="91"/>
    </location>
</feature>
<evidence type="ECO:0000313" key="3">
    <source>
        <dbReference type="Proteomes" id="UP000281647"/>
    </source>
</evidence>
<organism evidence="2 3">
    <name type="scientific">Borborobacter arsenicus</name>
    <dbReference type="NCBI Taxonomy" id="1851146"/>
    <lineage>
        <taxon>Bacteria</taxon>
        <taxon>Pseudomonadati</taxon>
        <taxon>Pseudomonadota</taxon>
        <taxon>Alphaproteobacteria</taxon>
        <taxon>Hyphomicrobiales</taxon>
        <taxon>Phyllobacteriaceae</taxon>
        <taxon>Borborobacter</taxon>
    </lineage>
</organism>
<reference evidence="2 3" key="1">
    <citation type="submission" date="2018-11" db="EMBL/GenBank/DDBJ databases">
        <title>Pseudaminobacter arsenicus sp. nov., an arsenic-resistant bacterium isolated from arsenic-rich aquifers.</title>
        <authorList>
            <person name="Mu Y."/>
        </authorList>
    </citation>
    <scope>NUCLEOTIDE SEQUENCE [LARGE SCALE GENOMIC DNA]</scope>
    <source>
        <strain evidence="2 3">CB3</strain>
    </source>
</reference>
<evidence type="ECO:0000313" key="2">
    <source>
        <dbReference type="EMBL" id="RUM99364.1"/>
    </source>
</evidence>